<dbReference type="Pfam" id="PF06152">
    <property type="entry name" value="Phage_min_cap2"/>
    <property type="match status" value="1"/>
</dbReference>
<evidence type="ECO:0000259" key="1">
    <source>
        <dbReference type="Pfam" id="PF21814"/>
    </source>
</evidence>
<reference evidence="2" key="1">
    <citation type="submission" date="2019-11" db="EMBL/GenBank/DDBJ databases">
        <authorList>
            <person name="Feng L."/>
        </authorList>
    </citation>
    <scope>NUCLEOTIDE SEQUENCE</scope>
    <source>
        <strain evidence="2">BhanseniiLFYP23</strain>
    </source>
</reference>
<feature type="domain" description="DUF6883" evidence="1">
    <location>
        <begin position="458"/>
        <end position="566"/>
    </location>
</feature>
<dbReference type="InterPro" id="IPR049250">
    <property type="entry name" value="DUF6883"/>
</dbReference>
<protein>
    <submittedName>
        <fullName evidence="2">Phage minor capsid protein 2</fullName>
    </submittedName>
</protein>
<evidence type="ECO:0000313" key="2">
    <source>
        <dbReference type="EMBL" id="VYT20555.1"/>
    </source>
</evidence>
<name>A0A6N2UPH7_BLAHA</name>
<organism evidence="2">
    <name type="scientific">Blautia hansenii</name>
    <name type="common">Ruminococcus hansenii</name>
    <dbReference type="NCBI Taxonomy" id="1322"/>
    <lineage>
        <taxon>Bacteria</taxon>
        <taxon>Bacillati</taxon>
        <taxon>Bacillota</taxon>
        <taxon>Clostridia</taxon>
        <taxon>Lachnospirales</taxon>
        <taxon>Lachnospiraceae</taxon>
        <taxon>Blautia</taxon>
    </lineage>
</organism>
<dbReference type="InterPro" id="IPR009319">
    <property type="entry name" value="Phage_A118_VSP1"/>
</dbReference>
<sequence length="568" mass="65777">MKKPDTDKMSLRMEHIWLEAENRIIEDIVRRIKKAGKITSTADYQINRLVEMGKSTEEVEHILKEALNATYPEMFQLYDDIAQWQYVRDKDIYEQVNQEFIPAEENEQLKQISAAVSKQTQDVLKNLAQSYGYSVLMGNKRVFTPFSEYYQKYVDAAIMDLISGAFDYNTVIRRVVTQMTNSGLRTVDYATGHTNRVPVAVRRSVLTGVSQITGHLNLYNAKKLGTNYFEVDWHAGARPTHRVWQGRVYSYEELVSVCGLGTVTGLQGANCYHDFYPFVVGASERQWSDEWLDKQNEIESRTRYWKGKELDTYGITQKQRQMETAMRAQRSKIAGLKSGGVDADEITIEKARYQAQLHEYAKFCNKMGVKQQRERIYMDMNGRLATNTKEQNRKYTPEMLRNAGRDSSQYKHYKNILGDDIGSLEKFRQMKYNEPEKFSIIKLDYERRTELLKNPDKKLPNAENAILPEGKFTKYLFDKNSEKGYPKGKAFEARLGYNIDNWEELQKELKQRATKYPATFKGNQGFGDKYEQKMILYGLKGTPANVVAAWIVKPGDILSLTSVYIKEV</sequence>
<proteinExistence type="predicted"/>
<dbReference type="AlphaFoldDB" id="A0A6N2UPH7"/>
<dbReference type="GO" id="GO:0005198">
    <property type="term" value="F:structural molecule activity"/>
    <property type="evidence" value="ECO:0007669"/>
    <property type="project" value="InterPro"/>
</dbReference>
<gene>
    <name evidence="2" type="ORF">BHLFYP23_00608</name>
</gene>
<accession>A0A6N2UPH7</accession>
<dbReference type="EMBL" id="CACRSY010000014">
    <property type="protein sequence ID" value="VYT20555.1"/>
    <property type="molecule type" value="Genomic_DNA"/>
</dbReference>
<dbReference type="Pfam" id="PF21814">
    <property type="entry name" value="DUF6883"/>
    <property type="match status" value="1"/>
</dbReference>
<dbReference type="RefSeq" id="WP_156342557.1">
    <property type="nucleotide sequence ID" value="NZ_CACRSY010000014.1"/>
</dbReference>